<gene>
    <name evidence="1" type="ordered locus">AM1_3286</name>
</gene>
<dbReference type="Pfam" id="PF08883">
    <property type="entry name" value="DOPA_dioxygen"/>
    <property type="match status" value="1"/>
</dbReference>
<sequence>MPSSPLPKRPTNDYDQYHAHVYFDADSVELASSICHQAGELFDIQVGRVHQKLVGPHPRWSCQLSFSKDQFDRLIPWLEENRNDLTVFVHALTGDDLADHTTHASWLGESVPLNLTVFGIEGAVAEEKVSS</sequence>
<dbReference type="Proteomes" id="UP000000268">
    <property type="component" value="Chromosome"/>
</dbReference>
<dbReference type="eggNOG" id="COG3805">
    <property type="taxonomic scope" value="Bacteria"/>
</dbReference>
<name>B0BYY0_ACAM1</name>
<dbReference type="PIRSF" id="PIRSF028139">
    <property type="entry name" value="DOPA-diox_rel_Mll2280"/>
    <property type="match status" value="1"/>
</dbReference>
<dbReference type="KEGG" id="amr:AM1_3286"/>
<evidence type="ECO:0008006" key="3">
    <source>
        <dbReference type="Google" id="ProtNLM"/>
    </source>
</evidence>
<dbReference type="RefSeq" id="WP_012163687.1">
    <property type="nucleotide sequence ID" value="NC_009925.1"/>
</dbReference>
<dbReference type="PANTHER" id="PTHR36423:SF2">
    <property type="entry name" value="AFR070WP"/>
    <property type="match status" value="1"/>
</dbReference>
<evidence type="ECO:0000313" key="2">
    <source>
        <dbReference type="Proteomes" id="UP000000268"/>
    </source>
</evidence>
<dbReference type="OrthoDB" id="572228at2"/>
<dbReference type="InterPro" id="IPR023389">
    <property type="entry name" value="DOPA-like_sf"/>
</dbReference>
<dbReference type="AlphaFoldDB" id="B0BYY0"/>
<organism evidence="1 2">
    <name type="scientific">Acaryochloris marina (strain MBIC 11017)</name>
    <dbReference type="NCBI Taxonomy" id="329726"/>
    <lineage>
        <taxon>Bacteria</taxon>
        <taxon>Bacillati</taxon>
        <taxon>Cyanobacteriota</taxon>
        <taxon>Cyanophyceae</taxon>
        <taxon>Acaryochloridales</taxon>
        <taxon>Acaryochloridaceae</taxon>
        <taxon>Acaryochloris</taxon>
    </lineage>
</organism>
<reference evidence="1 2" key="1">
    <citation type="journal article" date="2008" name="Proc. Natl. Acad. Sci. U.S.A.">
        <title>Niche adaptation and genome expansion in the chlorophyll d-producing cyanobacterium Acaryochloris marina.</title>
        <authorList>
            <person name="Swingley W.D."/>
            <person name="Chen M."/>
            <person name="Cheung P.C."/>
            <person name="Conrad A.L."/>
            <person name="Dejesa L.C."/>
            <person name="Hao J."/>
            <person name="Honchak B.M."/>
            <person name="Karbach L.E."/>
            <person name="Kurdoglu A."/>
            <person name="Lahiri S."/>
            <person name="Mastrian S.D."/>
            <person name="Miyashita H."/>
            <person name="Page L."/>
            <person name="Ramakrishna P."/>
            <person name="Satoh S."/>
            <person name="Sattley W.M."/>
            <person name="Shimada Y."/>
            <person name="Taylor H.L."/>
            <person name="Tomo T."/>
            <person name="Tsuchiya T."/>
            <person name="Wang Z.T."/>
            <person name="Raymond J."/>
            <person name="Mimuro M."/>
            <person name="Blankenship R.E."/>
            <person name="Touchman J.W."/>
        </authorList>
    </citation>
    <scope>NUCLEOTIDE SEQUENCE [LARGE SCALE GENOMIC DNA]</scope>
    <source>
        <strain evidence="2">MBIC 11017</strain>
    </source>
</reference>
<dbReference type="EMBL" id="CP000828">
    <property type="protein sequence ID" value="ABW28280.1"/>
    <property type="molecule type" value="Genomic_DNA"/>
</dbReference>
<dbReference type="STRING" id="329726.AM1_3286"/>
<dbReference type="Gene3D" id="3.30.70.1240">
    <property type="entry name" value="DOPA-like domains"/>
    <property type="match status" value="1"/>
</dbReference>
<protein>
    <recommendedName>
        <fullName evidence="3">4,5-dioxygenase</fullName>
    </recommendedName>
</protein>
<dbReference type="InterPro" id="IPR014980">
    <property type="entry name" value="DOPA_dioxygen"/>
</dbReference>
<dbReference type="SUPFAM" id="SSF143410">
    <property type="entry name" value="DOPA-like"/>
    <property type="match status" value="1"/>
</dbReference>
<evidence type="ECO:0000313" key="1">
    <source>
        <dbReference type="EMBL" id="ABW28280.1"/>
    </source>
</evidence>
<dbReference type="HOGENOM" id="CLU_090062_3_1_3"/>
<accession>B0BYY0</accession>
<keyword evidence="2" id="KW-1185">Reference proteome</keyword>
<proteinExistence type="predicted"/>
<dbReference type="PANTHER" id="PTHR36423">
    <property type="entry name" value="AFR070WP"/>
    <property type="match status" value="1"/>
</dbReference>